<keyword evidence="2" id="KW-1185">Reference proteome</keyword>
<evidence type="ECO:0000313" key="2">
    <source>
        <dbReference type="Proteomes" id="UP000316008"/>
    </source>
</evidence>
<dbReference type="Proteomes" id="UP000316008">
    <property type="component" value="Unassembled WGS sequence"/>
</dbReference>
<dbReference type="AlphaFoldDB" id="A0A556MZV4"/>
<reference evidence="1 2" key="1">
    <citation type="submission" date="2019-07" db="EMBL/GenBank/DDBJ databases">
        <authorList>
            <person name="Huq M.A."/>
        </authorList>
    </citation>
    <scope>NUCLEOTIDE SEQUENCE [LARGE SCALE GENOMIC DNA]</scope>
    <source>
        <strain evidence="1 2">MAH-3</strain>
    </source>
</reference>
<dbReference type="RefSeq" id="WP_144332407.1">
    <property type="nucleotide sequence ID" value="NZ_VLPL01000003.1"/>
</dbReference>
<proteinExistence type="predicted"/>
<comment type="caution">
    <text evidence="1">The sequence shown here is derived from an EMBL/GenBank/DDBJ whole genome shotgun (WGS) entry which is preliminary data.</text>
</comment>
<protein>
    <submittedName>
        <fullName evidence="1">Uncharacterized protein</fullName>
    </submittedName>
</protein>
<gene>
    <name evidence="1" type="ORF">FO442_06765</name>
</gene>
<accession>A0A556MZV4</accession>
<evidence type="ECO:0000313" key="1">
    <source>
        <dbReference type="EMBL" id="TSJ45451.1"/>
    </source>
</evidence>
<organism evidence="1 2">
    <name type="scientific">Fluviicola chungangensis</name>
    <dbReference type="NCBI Taxonomy" id="2597671"/>
    <lineage>
        <taxon>Bacteria</taxon>
        <taxon>Pseudomonadati</taxon>
        <taxon>Bacteroidota</taxon>
        <taxon>Flavobacteriia</taxon>
        <taxon>Flavobacteriales</taxon>
        <taxon>Crocinitomicaceae</taxon>
        <taxon>Fluviicola</taxon>
    </lineage>
</organism>
<name>A0A556MZV4_9FLAO</name>
<dbReference type="EMBL" id="VLPL01000003">
    <property type="protein sequence ID" value="TSJ45451.1"/>
    <property type="molecule type" value="Genomic_DNA"/>
</dbReference>
<sequence>MKRTALFLTLFLFSAHLHIFGQTKKTVFDAKFELSEEAKGKGFGFMTLGSDGTYMYSLSVKGLNLMMIPIGFKYIINKFDAKMNLVLSKKVPMKTDIYKLGMYRAPLDMKMIDNRLIQTVSNLDKKTGMRSIYLIEYEKDNLAQGNTLEIGSFPEKGKQKNDVNSFFDPKNNQEFALVVQSSKGSGNSKATLFVIDNELKTSMKTEFDVAGDYEKTSFSNYIISEKFIAFTCKTKGGKNESDKLDFYLIDRKSENLQQFEITLRDIGNSISDFECALDASGKLHISGFYSSGVKRSDDSGGVFTQIYDTNTGEKVSEDIHPFTFDFITENMSERQKNKTEKKMNKGKDYDIYEYLVREVIPNKDGSSILVAERFRYYETTYTDSKGNRHTTPHYIHADLITVRTNKDGEIEWVQRFKKFHHATNAMAGQMLFHNVEDYFYVVFMEENKMKMAEISKEDGSSKSKDVFTKDQIGNYVPALGSSVQTSPTDYMSQFIRIKKAKILTVSFEK</sequence>